<reference evidence="2" key="3">
    <citation type="submission" date="2015-04" db="UniProtKB">
        <authorList>
            <consortium name="EnsemblPlants"/>
        </authorList>
    </citation>
    <scope>IDENTIFICATION</scope>
</reference>
<proteinExistence type="predicted"/>
<dbReference type="HOGENOM" id="CLU_2907340_0_0_1"/>
<feature type="region of interest" description="Disordered" evidence="1">
    <location>
        <begin position="42"/>
        <end position="62"/>
    </location>
</feature>
<organism evidence="2 3">
    <name type="scientific">Leersia perrieri</name>
    <dbReference type="NCBI Taxonomy" id="77586"/>
    <lineage>
        <taxon>Eukaryota</taxon>
        <taxon>Viridiplantae</taxon>
        <taxon>Streptophyta</taxon>
        <taxon>Embryophyta</taxon>
        <taxon>Tracheophyta</taxon>
        <taxon>Spermatophyta</taxon>
        <taxon>Magnoliopsida</taxon>
        <taxon>Liliopsida</taxon>
        <taxon>Poales</taxon>
        <taxon>Poaceae</taxon>
        <taxon>BOP clade</taxon>
        <taxon>Oryzoideae</taxon>
        <taxon>Oryzeae</taxon>
        <taxon>Oryzinae</taxon>
        <taxon>Leersia</taxon>
    </lineage>
</organism>
<protein>
    <submittedName>
        <fullName evidence="2">Uncharacterized protein</fullName>
    </submittedName>
</protein>
<dbReference type="Gramene" id="LPERR09G00150.1">
    <property type="protein sequence ID" value="LPERR09G00150.1"/>
    <property type="gene ID" value="LPERR09G00150"/>
</dbReference>
<dbReference type="AlphaFoldDB" id="A0A0D9XB47"/>
<dbReference type="Proteomes" id="UP000032180">
    <property type="component" value="Chromosome 9"/>
</dbReference>
<reference evidence="2 3" key="1">
    <citation type="submission" date="2012-08" db="EMBL/GenBank/DDBJ databases">
        <title>Oryza genome evolution.</title>
        <authorList>
            <person name="Wing R.A."/>
        </authorList>
    </citation>
    <scope>NUCLEOTIDE SEQUENCE</scope>
</reference>
<sequence length="62" mass="6716">MEQSSWCGQIRAEHHIRSQHLCLCGRVKELSSALVTHAPHSRSMSINSASGVPVFHSSSSTA</sequence>
<name>A0A0D9XB47_9ORYZ</name>
<evidence type="ECO:0000256" key="1">
    <source>
        <dbReference type="SAM" id="MobiDB-lite"/>
    </source>
</evidence>
<evidence type="ECO:0000313" key="2">
    <source>
        <dbReference type="EnsemblPlants" id="LPERR09G00150.1"/>
    </source>
</evidence>
<dbReference type="EnsemblPlants" id="LPERR09G00150.1">
    <property type="protein sequence ID" value="LPERR09G00150.1"/>
    <property type="gene ID" value="LPERR09G00150"/>
</dbReference>
<keyword evidence="3" id="KW-1185">Reference proteome</keyword>
<evidence type="ECO:0000313" key="3">
    <source>
        <dbReference type="Proteomes" id="UP000032180"/>
    </source>
</evidence>
<accession>A0A0D9XB47</accession>
<reference evidence="3" key="2">
    <citation type="submission" date="2013-12" db="EMBL/GenBank/DDBJ databases">
        <authorList>
            <person name="Yu Y."/>
            <person name="Lee S."/>
            <person name="de Baynast K."/>
            <person name="Wissotski M."/>
            <person name="Liu L."/>
            <person name="Talag J."/>
            <person name="Goicoechea J."/>
            <person name="Angelova A."/>
            <person name="Jetty R."/>
            <person name="Kudrna D."/>
            <person name="Golser W."/>
            <person name="Rivera L."/>
            <person name="Zhang J."/>
            <person name="Wing R."/>
        </authorList>
    </citation>
    <scope>NUCLEOTIDE SEQUENCE</scope>
</reference>